<proteinExistence type="inferred from homology"/>
<dbReference type="InterPro" id="IPR050571">
    <property type="entry name" value="Class-IV_PLP-Dep_Aminotrnsfr"/>
</dbReference>
<dbReference type="Gene3D" id="3.20.10.10">
    <property type="entry name" value="D-amino Acid Aminotransferase, subunit A, domain 2"/>
    <property type="match status" value="1"/>
</dbReference>
<gene>
    <name evidence="4" type="ORF">QR695_14555</name>
</gene>
<accession>A0ABT7MSP9</accession>
<organism evidence="4 5">
    <name type="scientific">Exiguobacterium mexicanum</name>
    <dbReference type="NCBI Taxonomy" id="340146"/>
    <lineage>
        <taxon>Bacteria</taxon>
        <taxon>Bacillati</taxon>
        <taxon>Bacillota</taxon>
        <taxon>Bacilli</taxon>
        <taxon>Bacillales</taxon>
        <taxon>Bacillales Family XII. Incertae Sedis</taxon>
        <taxon>Exiguobacterium</taxon>
    </lineage>
</organism>
<evidence type="ECO:0000256" key="2">
    <source>
        <dbReference type="ARBA" id="ARBA00009320"/>
    </source>
</evidence>
<dbReference type="Pfam" id="PF01063">
    <property type="entry name" value="Aminotran_4"/>
    <property type="match status" value="1"/>
</dbReference>
<dbReference type="PANTHER" id="PTHR42743">
    <property type="entry name" value="AMINO-ACID AMINOTRANSFERASE"/>
    <property type="match status" value="1"/>
</dbReference>
<dbReference type="RefSeq" id="WP_214720445.1">
    <property type="nucleotide sequence ID" value="NZ_CP183077.1"/>
</dbReference>
<keyword evidence="4" id="KW-0032">Aminotransferase</keyword>
<evidence type="ECO:0000256" key="3">
    <source>
        <dbReference type="ARBA" id="ARBA00022898"/>
    </source>
</evidence>
<comment type="similarity">
    <text evidence="2">Belongs to the class-IV pyridoxal-phosphate-dependent aminotransferase family.</text>
</comment>
<evidence type="ECO:0000313" key="4">
    <source>
        <dbReference type="EMBL" id="MDL5378223.1"/>
    </source>
</evidence>
<dbReference type="InterPro" id="IPR036038">
    <property type="entry name" value="Aminotransferase-like"/>
</dbReference>
<dbReference type="InterPro" id="IPR043132">
    <property type="entry name" value="BCAT-like_C"/>
</dbReference>
<comment type="cofactor">
    <cofactor evidence="1">
        <name>pyridoxal 5'-phosphate</name>
        <dbReference type="ChEBI" id="CHEBI:597326"/>
    </cofactor>
</comment>
<dbReference type="SUPFAM" id="SSF56752">
    <property type="entry name" value="D-aminoacid aminotransferase-like PLP-dependent enzymes"/>
    <property type="match status" value="1"/>
</dbReference>
<keyword evidence="3" id="KW-0663">Pyridoxal phosphate</keyword>
<dbReference type="Gene3D" id="3.30.470.10">
    <property type="match status" value="1"/>
</dbReference>
<dbReference type="PANTHER" id="PTHR42743:SF11">
    <property type="entry name" value="AMINODEOXYCHORISMATE LYASE"/>
    <property type="match status" value="1"/>
</dbReference>
<keyword evidence="5" id="KW-1185">Reference proteome</keyword>
<protein>
    <submittedName>
        <fullName evidence="4">Aminotransferase class IV</fullName>
    </submittedName>
</protein>
<comment type="caution">
    <text evidence="4">The sequence shown here is derived from an EMBL/GenBank/DDBJ whole genome shotgun (WGS) entry which is preliminary data.</text>
</comment>
<dbReference type="InterPro" id="IPR001544">
    <property type="entry name" value="Aminotrans_IV"/>
</dbReference>
<evidence type="ECO:0000256" key="1">
    <source>
        <dbReference type="ARBA" id="ARBA00001933"/>
    </source>
</evidence>
<name>A0ABT7MSP9_9BACL</name>
<keyword evidence="4" id="KW-0808">Transferase</keyword>
<sequence length="276" mass="31612">MWLWHNGELRGSSEVTIPIEDHGFLYGMGLFETFRTFNGIPFLFDFHWERLEKSLAELWIDLPYTKQEMEQAIQDVVRQNGTPNLYVRLNVSAGVAPLGLYDGRYTHPNVTLLVKPLPESFQPVEKRLEAIPFPRSRPEASFRLKSHHYMNNILGKRMLVDREAEGLFADDSGHVVEGLVSNIFWVEADQLWTTPLATGPLAGVTRRWVMDTFDVKERDVTFAELTQADEIWLTNSVQQIAPVTDYAGNSYPGKDGAKFKACWSVLLHAIEREETR</sequence>
<dbReference type="CDD" id="cd00449">
    <property type="entry name" value="PLPDE_IV"/>
    <property type="match status" value="1"/>
</dbReference>
<dbReference type="EMBL" id="JASWER010000020">
    <property type="protein sequence ID" value="MDL5378223.1"/>
    <property type="molecule type" value="Genomic_DNA"/>
</dbReference>
<evidence type="ECO:0000313" key="5">
    <source>
        <dbReference type="Proteomes" id="UP001230807"/>
    </source>
</evidence>
<reference evidence="4 5" key="1">
    <citation type="submission" date="2023-06" db="EMBL/GenBank/DDBJ databases">
        <title>Influencing factors and mechanism of Cr(VI) reduction by facultative anaerobic Exiguobacterium sp. PY14.</title>
        <authorList>
            <person name="Zou L."/>
        </authorList>
    </citation>
    <scope>NUCLEOTIDE SEQUENCE [LARGE SCALE GENOMIC DNA]</scope>
    <source>
        <strain evidence="4 5">PY14</strain>
    </source>
</reference>
<dbReference type="GO" id="GO:0008483">
    <property type="term" value="F:transaminase activity"/>
    <property type="evidence" value="ECO:0007669"/>
    <property type="project" value="UniProtKB-KW"/>
</dbReference>
<dbReference type="Proteomes" id="UP001230807">
    <property type="component" value="Unassembled WGS sequence"/>
</dbReference>
<dbReference type="InterPro" id="IPR043131">
    <property type="entry name" value="BCAT-like_N"/>
</dbReference>